<gene>
    <name evidence="1" type="ORF">O6H91_16G006600</name>
</gene>
<proteinExistence type="predicted"/>
<comment type="caution">
    <text evidence="1">The sequence shown here is derived from an EMBL/GenBank/DDBJ whole genome shotgun (WGS) entry which is preliminary data.</text>
</comment>
<protein>
    <submittedName>
        <fullName evidence="1">Uncharacterized protein</fullName>
    </submittedName>
</protein>
<evidence type="ECO:0000313" key="2">
    <source>
        <dbReference type="Proteomes" id="UP001162992"/>
    </source>
</evidence>
<accession>A0ACC2B9I2</accession>
<evidence type="ECO:0000313" key="1">
    <source>
        <dbReference type="EMBL" id="KAJ7526437.1"/>
    </source>
</evidence>
<dbReference type="EMBL" id="CM055107">
    <property type="protein sequence ID" value="KAJ7526437.1"/>
    <property type="molecule type" value="Genomic_DNA"/>
</dbReference>
<sequence length="122" mass="12705">MDSLLVRRGSDGEIGIATRIEDAIPDADAMIPPEAGTTGAGTTTMEMDSGPASIGAGTTAAMEMDSRLGGRGAGCRMAVFGPAGRDGAWGELPSPSCVEPLEKGGARWQQAARRQQRWRSRD</sequence>
<dbReference type="Proteomes" id="UP001162992">
    <property type="component" value="Chromosome 16"/>
</dbReference>
<organism evidence="1 2">
    <name type="scientific">Diphasiastrum complanatum</name>
    <name type="common">Issler's clubmoss</name>
    <name type="synonym">Lycopodium complanatum</name>
    <dbReference type="NCBI Taxonomy" id="34168"/>
    <lineage>
        <taxon>Eukaryota</taxon>
        <taxon>Viridiplantae</taxon>
        <taxon>Streptophyta</taxon>
        <taxon>Embryophyta</taxon>
        <taxon>Tracheophyta</taxon>
        <taxon>Lycopodiopsida</taxon>
        <taxon>Lycopodiales</taxon>
        <taxon>Lycopodiaceae</taxon>
        <taxon>Lycopodioideae</taxon>
        <taxon>Diphasiastrum</taxon>
    </lineage>
</organism>
<reference evidence="2" key="1">
    <citation type="journal article" date="2024" name="Proc. Natl. Acad. Sci. U.S.A.">
        <title>Extraordinary preservation of gene collinearity over three hundred million years revealed in homosporous lycophytes.</title>
        <authorList>
            <person name="Li C."/>
            <person name="Wickell D."/>
            <person name="Kuo L.Y."/>
            <person name="Chen X."/>
            <person name="Nie B."/>
            <person name="Liao X."/>
            <person name="Peng D."/>
            <person name="Ji J."/>
            <person name="Jenkins J."/>
            <person name="Williams M."/>
            <person name="Shu S."/>
            <person name="Plott C."/>
            <person name="Barry K."/>
            <person name="Rajasekar S."/>
            <person name="Grimwood J."/>
            <person name="Han X."/>
            <person name="Sun S."/>
            <person name="Hou Z."/>
            <person name="He W."/>
            <person name="Dai G."/>
            <person name="Sun C."/>
            <person name="Schmutz J."/>
            <person name="Leebens-Mack J.H."/>
            <person name="Li F.W."/>
            <person name="Wang L."/>
        </authorList>
    </citation>
    <scope>NUCLEOTIDE SEQUENCE [LARGE SCALE GENOMIC DNA]</scope>
    <source>
        <strain evidence="2">cv. PW_Plant_1</strain>
    </source>
</reference>
<name>A0ACC2B9I2_DIPCM</name>
<keyword evidence="2" id="KW-1185">Reference proteome</keyword>